<dbReference type="AlphaFoldDB" id="B6H7S5"/>
<sequence>MGNGWGMFPGEIWPRDENKTRLMVAGDMGMGFKGRVGQGHIKRKREETGADKRVAMGAWIYNSSNDKDTLKNAAYARGLAACRDEDFCFGPRQPHVSSYDALNHDFPMEPGPQG</sequence>
<dbReference type="HOGENOM" id="CLU_2121852_0_0_1"/>
<proteinExistence type="predicted"/>
<organism evidence="1 2">
    <name type="scientific">Penicillium rubens (strain ATCC 28089 / DSM 1075 / NRRL 1951 / Wisconsin 54-1255)</name>
    <name type="common">Penicillium chrysogenum</name>
    <dbReference type="NCBI Taxonomy" id="500485"/>
    <lineage>
        <taxon>Eukaryota</taxon>
        <taxon>Fungi</taxon>
        <taxon>Dikarya</taxon>
        <taxon>Ascomycota</taxon>
        <taxon>Pezizomycotina</taxon>
        <taxon>Eurotiomycetes</taxon>
        <taxon>Eurotiomycetidae</taxon>
        <taxon>Eurotiales</taxon>
        <taxon>Aspergillaceae</taxon>
        <taxon>Penicillium</taxon>
        <taxon>Penicillium chrysogenum species complex</taxon>
    </lineage>
</organism>
<dbReference type="Proteomes" id="UP000000724">
    <property type="component" value="Contig Pc00c16"/>
</dbReference>
<dbReference type="VEuPathDB" id="FungiDB:PCH_Pc16g03610"/>
<protein>
    <submittedName>
        <fullName evidence="1">Uncharacterized protein</fullName>
    </submittedName>
</protein>
<name>B6H7S5_PENRW</name>
<gene>
    <name evidence="1" type="ORF">Pc16g03610</name>
    <name evidence="1" type="ORF">PCH_Pc16g03610</name>
</gene>
<evidence type="ECO:0000313" key="1">
    <source>
        <dbReference type="EMBL" id="CAP93031.1"/>
    </source>
</evidence>
<accession>B6H7S5</accession>
<dbReference type="KEGG" id="pcs:N7525_011089"/>
<evidence type="ECO:0000313" key="2">
    <source>
        <dbReference type="Proteomes" id="UP000000724"/>
    </source>
</evidence>
<reference evidence="1 2" key="1">
    <citation type="journal article" date="2008" name="Nat. Biotechnol.">
        <title>Genome sequencing and analysis of the filamentous fungus Penicillium chrysogenum.</title>
        <authorList>
            <person name="van den Berg M.A."/>
            <person name="Albang R."/>
            <person name="Albermann K."/>
            <person name="Badger J.H."/>
            <person name="Daran J.-M."/>
            <person name="Driessen A.J.M."/>
            <person name="Garcia-Estrada C."/>
            <person name="Fedorova N.D."/>
            <person name="Harris D.M."/>
            <person name="Heijne W.H.M."/>
            <person name="Joardar V.S."/>
            <person name="Kiel J.A.K.W."/>
            <person name="Kovalchuk A."/>
            <person name="Martin J.F."/>
            <person name="Nierman W.C."/>
            <person name="Nijland J.G."/>
            <person name="Pronk J.T."/>
            <person name="Roubos J.A."/>
            <person name="van der Klei I.J."/>
            <person name="van Peij N.N.M.E."/>
            <person name="Veenhuis M."/>
            <person name="von Doehren H."/>
            <person name="Wagner C."/>
            <person name="Wortman J.R."/>
            <person name="Bovenberg R.A.L."/>
        </authorList>
    </citation>
    <scope>NUCLEOTIDE SEQUENCE [LARGE SCALE GENOMIC DNA]</scope>
    <source>
        <strain evidence="2">ATCC 28089 / DSM 1075 / NRRL 1951 / Wisconsin 54-1255</strain>
    </source>
</reference>
<dbReference type="GeneID" id="8316862"/>
<dbReference type="EMBL" id="AM920431">
    <property type="protein sequence ID" value="CAP93031.1"/>
    <property type="molecule type" value="Genomic_DNA"/>
</dbReference>
<keyword evidence="2" id="KW-1185">Reference proteome</keyword>